<dbReference type="GO" id="GO:0003735">
    <property type="term" value="F:structural constituent of ribosome"/>
    <property type="evidence" value="ECO:0007669"/>
    <property type="project" value="InterPro"/>
</dbReference>
<dbReference type="InterPro" id="IPR036164">
    <property type="entry name" value="bL21-like_sf"/>
</dbReference>
<dbReference type="InterPro" id="IPR001787">
    <property type="entry name" value="Ribosomal_bL21"/>
</dbReference>
<proteinExistence type="inferred from homology"/>
<protein>
    <recommendedName>
        <fullName evidence="4">Large ribosomal subunit protein bL21</fullName>
    </recommendedName>
</protein>
<evidence type="ECO:0000313" key="6">
    <source>
        <dbReference type="EMBL" id="OGY30069.1"/>
    </source>
</evidence>
<evidence type="ECO:0000256" key="1">
    <source>
        <dbReference type="ARBA" id="ARBA00008563"/>
    </source>
</evidence>
<keyword evidence="4 5" id="KW-0694">RNA-binding</keyword>
<dbReference type="GO" id="GO:0005840">
    <property type="term" value="C:ribosome"/>
    <property type="evidence" value="ECO:0007669"/>
    <property type="project" value="UniProtKB-KW"/>
</dbReference>
<evidence type="ECO:0000256" key="4">
    <source>
        <dbReference type="HAMAP-Rule" id="MF_01363"/>
    </source>
</evidence>
<evidence type="ECO:0000256" key="3">
    <source>
        <dbReference type="ARBA" id="ARBA00023274"/>
    </source>
</evidence>
<dbReference type="InterPro" id="IPR028909">
    <property type="entry name" value="bL21-like"/>
</dbReference>
<comment type="function">
    <text evidence="4 5">This protein binds to 23S rRNA in the presence of protein L20.</text>
</comment>
<keyword evidence="2 4" id="KW-0689">Ribosomal protein</keyword>
<comment type="similarity">
    <text evidence="1 4 5">Belongs to the bacterial ribosomal protein bL21 family.</text>
</comment>
<keyword evidence="4 5" id="KW-0699">rRNA-binding</keyword>
<dbReference type="STRING" id="1802603.A3F35_03385"/>
<dbReference type="GO" id="GO:0005737">
    <property type="term" value="C:cytoplasm"/>
    <property type="evidence" value="ECO:0007669"/>
    <property type="project" value="UniProtKB-ARBA"/>
</dbReference>
<dbReference type="HAMAP" id="MF_01363">
    <property type="entry name" value="Ribosomal_bL21"/>
    <property type="match status" value="1"/>
</dbReference>
<gene>
    <name evidence="4" type="primary">rplU</name>
    <name evidence="6" type="ORF">A3F35_03385</name>
</gene>
<dbReference type="AlphaFoldDB" id="A0A1G1WQT4"/>
<name>A0A1G1WQT4_9BACT</name>
<dbReference type="EMBL" id="MHCZ01000015">
    <property type="protein sequence ID" value="OGY30069.1"/>
    <property type="molecule type" value="Genomic_DNA"/>
</dbReference>
<dbReference type="Proteomes" id="UP000178068">
    <property type="component" value="Unassembled WGS sequence"/>
</dbReference>
<sequence>MEYAVIKVSGKQYKVSPGDQIKVEAKVGEKDKKIEFDSVLLSVEDSLVKIGQPTLEAKVIGTVIEHGKAKKVNIATYKAKGGQQRHAGHRQDQTTVRIETIKGK</sequence>
<dbReference type="PANTHER" id="PTHR21349">
    <property type="entry name" value="50S RIBOSOMAL PROTEIN L21"/>
    <property type="match status" value="1"/>
</dbReference>
<dbReference type="SUPFAM" id="SSF141091">
    <property type="entry name" value="L21p-like"/>
    <property type="match status" value="1"/>
</dbReference>
<organism evidence="6 7">
    <name type="scientific">Candidatus Woykebacteria bacterium RIFCSPHIGHO2_12_FULL_45_10</name>
    <dbReference type="NCBI Taxonomy" id="1802603"/>
    <lineage>
        <taxon>Bacteria</taxon>
        <taxon>Candidatus Woykeibacteriota</taxon>
    </lineage>
</organism>
<dbReference type="PANTHER" id="PTHR21349:SF0">
    <property type="entry name" value="LARGE RIBOSOMAL SUBUNIT PROTEIN BL21M"/>
    <property type="match status" value="1"/>
</dbReference>
<comment type="subunit">
    <text evidence="4">Part of the 50S ribosomal subunit. Contacts protein L20.</text>
</comment>
<dbReference type="GO" id="GO:1990904">
    <property type="term" value="C:ribonucleoprotein complex"/>
    <property type="evidence" value="ECO:0007669"/>
    <property type="project" value="UniProtKB-KW"/>
</dbReference>
<dbReference type="Pfam" id="PF00829">
    <property type="entry name" value="Ribosomal_L21p"/>
    <property type="match status" value="1"/>
</dbReference>
<keyword evidence="3 4" id="KW-0687">Ribonucleoprotein</keyword>
<evidence type="ECO:0000256" key="2">
    <source>
        <dbReference type="ARBA" id="ARBA00022980"/>
    </source>
</evidence>
<reference evidence="6 7" key="1">
    <citation type="journal article" date="2016" name="Nat. Commun.">
        <title>Thousands of microbial genomes shed light on interconnected biogeochemical processes in an aquifer system.</title>
        <authorList>
            <person name="Anantharaman K."/>
            <person name="Brown C.T."/>
            <person name="Hug L.A."/>
            <person name="Sharon I."/>
            <person name="Castelle C.J."/>
            <person name="Probst A.J."/>
            <person name="Thomas B.C."/>
            <person name="Singh A."/>
            <person name="Wilkins M.J."/>
            <person name="Karaoz U."/>
            <person name="Brodie E.L."/>
            <person name="Williams K.H."/>
            <person name="Hubbard S.S."/>
            <person name="Banfield J.F."/>
        </authorList>
    </citation>
    <scope>NUCLEOTIDE SEQUENCE [LARGE SCALE GENOMIC DNA]</scope>
</reference>
<dbReference type="GO" id="GO:0019843">
    <property type="term" value="F:rRNA binding"/>
    <property type="evidence" value="ECO:0007669"/>
    <property type="project" value="UniProtKB-UniRule"/>
</dbReference>
<dbReference type="GO" id="GO:0006412">
    <property type="term" value="P:translation"/>
    <property type="evidence" value="ECO:0007669"/>
    <property type="project" value="UniProtKB-UniRule"/>
</dbReference>
<accession>A0A1G1WQT4</accession>
<evidence type="ECO:0000313" key="7">
    <source>
        <dbReference type="Proteomes" id="UP000178068"/>
    </source>
</evidence>
<comment type="caution">
    <text evidence="6">The sequence shown here is derived from an EMBL/GenBank/DDBJ whole genome shotgun (WGS) entry which is preliminary data.</text>
</comment>
<dbReference type="NCBIfam" id="TIGR00061">
    <property type="entry name" value="L21"/>
    <property type="match status" value="1"/>
</dbReference>
<evidence type="ECO:0000256" key="5">
    <source>
        <dbReference type="RuleBase" id="RU000562"/>
    </source>
</evidence>